<evidence type="ECO:0000313" key="2">
    <source>
        <dbReference type="EMBL" id="CAK9143059.1"/>
    </source>
</evidence>
<keyword evidence="1" id="KW-0175">Coiled coil</keyword>
<keyword evidence="3" id="KW-1185">Reference proteome</keyword>
<dbReference type="PANTHER" id="PTHR13935:SF46">
    <property type="entry name" value="TRANSCRIPTION FACTOR BHLH167-RELATED"/>
    <property type="match status" value="1"/>
</dbReference>
<reference evidence="2 3" key="1">
    <citation type="submission" date="2024-02" db="EMBL/GenBank/DDBJ databases">
        <authorList>
            <person name="Vignale AGUSTIN F."/>
            <person name="Sosa J E."/>
            <person name="Modenutti C."/>
        </authorList>
    </citation>
    <scope>NUCLEOTIDE SEQUENCE [LARGE SCALE GENOMIC DNA]</scope>
</reference>
<feature type="coiled-coil region" evidence="1">
    <location>
        <begin position="18"/>
        <end position="45"/>
    </location>
</feature>
<proteinExistence type="predicted"/>
<dbReference type="GO" id="GO:0006355">
    <property type="term" value="P:regulation of DNA-templated transcription"/>
    <property type="evidence" value="ECO:0007669"/>
    <property type="project" value="UniProtKB-ARBA"/>
</dbReference>
<dbReference type="EMBL" id="CAUOFW020001280">
    <property type="protein sequence ID" value="CAK9143059.1"/>
    <property type="molecule type" value="Genomic_DNA"/>
</dbReference>
<name>A0ABC8RDL1_9AQUA</name>
<gene>
    <name evidence="2" type="ORF">ILEXP_LOCUS10756</name>
</gene>
<evidence type="ECO:0000256" key="1">
    <source>
        <dbReference type="SAM" id="Coils"/>
    </source>
</evidence>
<evidence type="ECO:0000313" key="3">
    <source>
        <dbReference type="Proteomes" id="UP001642360"/>
    </source>
</evidence>
<dbReference type="Proteomes" id="UP001642360">
    <property type="component" value="Unassembled WGS sequence"/>
</dbReference>
<dbReference type="AlphaFoldDB" id="A0ABC8RDL1"/>
<organism evidence="2 3">
    <name type="scientific">Ilex paraguariensis</name>
    <name type="common">yerba mate</name>
    <dbReference type="NCBI Taxonomy" id="185542"/>
    <lineage>
        <taxon>Eukaryota</taxon>
        <taxon>Viridiplantae</taxon>
        <taxon>Streptophyta</taxon>
        <taxon>Embryophyta</taxon>
        <taxon>Tracheophyta</taxon>
        <taxon>Spermatophyta</taxon>
        <taxon>Magnoliopsida</taxon>
        <taxon>eudicotyledons</taxon>
        <taxon>Gunneridae</taxon>
        <taxon>Pentapetalae</taxon>
        <taxon>asterids</taxon>
        <taxon>campanulids</taxon>
        <taxon>Aquifoliales</taxon>
        <taxon>Aquifoliaceae</taxon>
        <taxon>Ilex</taxon>
    </lineage>
</organism>
<sequence length="153" mass="17166">MHVSLTIFQERFALSALLDRATSYVNQLKEKIEELKKRKEQVQLQGDGDAIEDQRQRGGLMLPVLSIREVGSTLEINLITGMNVNQSCMLNKIFRLLQEEGAQVVSASYSTVGSRTFYSVYSQALYSRIGVDTSRIIEKLQTLVNPVAQQLLG</sequence>
<comment type="caution">
    <text evidence="2">The sequence shown here is derived from an EMBL/GenBank/DDBJ whole genome shotgun (WGS) entry which is preliminary data.</text>
</comment>
<accession>A0ABC8RDL1</accession>
<dbReference type="PANTHER" id="PTHR13935">
    <property type="entry name" value="ACHAETE-SCUTE TRANSCRIPTION FACTOR-RELATED"/>
    <property type="match status" value="1"/>
</dbReference>
<protein>
    <submittedName>
        <fullName evidence="2">Uncharacterized protein</fullName>
    </submittedName>
</protein>
<dbReference type="InterPro" id="IPR015660">
    <property type="entry name" value="MASH1/Ascl1a-like"/>
</dbReference>